<accession>A0ABP7UKL8</accession>
<gene>
    <name evidence="2" type="ORF">GCM10022388_09360</name>
</gene>
<organism evidence="2 3">
    <name type="scientific">Flavobacterium chungnamense</name>
    <dbReference type="NCBI Taxonomy" id="706182"/>
    <lineage>
        <taxon>Bacteria</taxon>
        <taxon>Pseudomonadati</taxon>
        <taxon>Bacteroidota</taxon>
        <taxon>Flavobacteriia</taxon>
        <taxon>Flavobacteriales</taxon>
        <taxon>Flavobacteriaceae</taxon>
        <taxon>Flavobacterium</taxon>
    </lineage>
</organism>
<keyword evidence="1" id="KW-0732">Signal</keyword>
<comment type="caution">
    <text evidence="2">The sequence shown here is derived from an EMBL/GenBank/DDBJ whole genome shotgun (WGS) entry which is preliminary data.</text>
</comment>
<keyword evidence="3" id="KW-1185">Reference proteome</keyword>
<evidence type="ECO:0000313" key="3">
    <source>
        <dbReference type="Proteomes" id="UP001500426"/>
    </source>
</evidence>
<feature type="signal peptide" evidence="1">
    <location>
        <begin position="1"/>
        <end position="18"/>
    </location>
</feature>
<reference evidence="3" key="1">
    <citation type="journal article" date="2019" name="Int. J. Syst. Evol. Microbiol.">
        <title>The Global Catalogue of Microorganisms (GCM) 10K type strain sequencing project: providing services to taxonomists for standard genome sequencing and annotation.</title>
        <authorList>
            <consortium name="The Broad Institute Genomics Platform"/>
            <consortium name="The Broad Institute Genome Sequencing Center for Infectious Disease"/>
            <person name="Wu L."/>
            <person name="Ma J."/>
        </authorList>
    </citation>
    <scope>NUCLEOTIDE SEQUENCE [LARGE SCALE GENOMIC DNA]</scope>
    <source>
        <strain evidence="3">JCM 17068</strain>
    </source>
</reference>
<proteinExistence type="predicted"/>
<name>A0ABP7UKL8_9FLAO</name>
<feature type="chain" id="PRO_5045589299" evidence="1">
    <location>
        <begin position="19"/>
        <end position="128"/>
    </location>
</feature>
<sequence length="128" mass="14771">MKKLFLLLTLLFSISFFAQSEIKITPKKCIPKKGYHLKLKSVFNDSRCPEGTNCVWAGEVSVIVEVYKDKKFVEEKTLTLNSKNREENIQWFSTYYSGKIKSLGVLPTKKEGVVVKPEKQYINVVFEN</sequence>
<dbReference type="EMBL" id="BAABCS010000009">
    <property type="protein sequence ID" value="GAA4046115.1"/>
    <property type="molecule type" value="Genomic_DNA"/>
</dbReference>
<evidence type="ECO:0000256" key="1">
    <source>
        <dbReference type="SAM" id="SignalP"/>
    </source>
</evidence>
<dbReference type="RefSeq" id="WP_345091362.1">
    <property type="nucleotide sequence ID" value="NZ_BAABCS010000009.1"/>
</dbReference>
<dbReference type="Proteomes" id="UP001500426">
    <property type="component" value="Unassembled WGS sequence"/>
</dbReference>
<protein>
    <submittedName>
        <fullName evidence="2">Uncharacterized protein</fullName>
    </submittedName>
</protein>
<evidence type="ECO:0000313" key="2">
    <source>
        <dbReference type="EMBL" id="GAA4046115.1"/>
    </source>
</evidence>